<sequence>MNSPEGCPGKPSLTHRPLQRSSSHLKSGPSPFTSQSTKHSPERRTHGHTLIHPNVNCLHHDFWLQDFCCGSSLAPRGCNVRSVQARNGDKSESNFTTSLAWMEAKDMCNPEALQQQSSTCIGKMLEVLRNYDAYVEKISKFESCSQFANKVKPALINFHRDVSICVRSRAGMEHHEESDASLDDSQSLHPWQEPLLCHYTLDRLFSFSILSARVFAVGDPAHHSEGSAQKCM</sequence>
<dbReference type="EMBL" id="OY660885">
    <property type="protein sequence ID" value="CAJ1084590.1"/>
    <property type="molecule type" value="Genomic_DNA"/>
</dbReference>
<keyword evidence="3" id="KW-1185">Reference proteome</keyword>
<evidence type="ECO:0000313" key="2">
    <source>
        <dbReference type="EMBL" id="CAJ1084590.1"/>
    </source>
</evidence>
<dbReference type="Proteomes" id="UP001178508">
    <property type="component" value="Chromosome 22"/>
</dbReference>
<accession>A0AAV1HES8</accession>
<dbReference type="InterPro" id="IPR009079">
    <property type="entry name" value="4_helix_cytokine-like_core"/>
</dbReference>
<gene>
    <name evidence="2" type="ORF">XNOV1_A019046</name>
</gene>
<proteinExistence type="predicted"/>
<organism evidence="2 3">
    <name type="scientific">Xyrichtys novacula</name>
    <name type="common">Pearly razorfish</name>
    <name type="synonym">Hemipteronotus novacula</name>
    <dbReference type="NCBI Taxonomy" id="13765"/>
    <lineage>
        <taxon>Eukaryota</taxon>
        <taxon>Metazoa</taxon>
        <taxon>Chordata</taxon>
        <taxon>Craniata</taxon>
        <taxon>Vertebrata</taxon>
        <taxon>Euteleostomi</taxon>
        <taxon>Actinopterygii</taxon>
        <taxon>Neopterygii</taxon>
        <taxon>Teleostei</taxon>
        <taxon>Neoteleostei</taxon>
        <taxon>Acanthomorphata</taxon>
        <taxon>Eupercaria</taxon>
        <taxon>Labriformes</taxon>
        <taxon>Labridae</taxon>
        <taxon>Xyrichtys</taxon>
    </lineage>
</organism>
<reference evidence="2" key="1">
    <citation type="submission" date="2023-08" db="EMBL/GenBank/DDBJ databases">
        <authorList>
            <person name="Alioto T."/>
            <person name="Alioto T."/>
            <person name="Gomez Garrido J."/>
        </authorList>
    </citation>
    <scope>NUCLEOTIDE SEQUENCE</scope>
</reference>
<feature type="region of interest" description="Disordered" evidence="1">
    <location>
        <begin position="1"/>
        <end position="47"/>
    </location>
</feature>
<name>A0AAV1HES8_XYRNO</name>
<evidence type="ECO:0000256" key="1">
    <source>
        <dbReference type="SAM" id="MobiDB-lite"/>
    </source>
</evidence>
<protein>
    <submittedName>
        <fullName evidence="2">Uncharacterized protein LOC109985487</fullName>
    </submittedName>
</protein>
<dbReference type="AlphaFoldDB" id="A0AAV1HES8"/>
<feature type="compositionally biased region" description="Polar residues" evidence="1">
    <location>
        <begin position="19"/>
        <end position="38"/>
    </location>
</feature>
<dbReference type="Gene3D" id="1.20.1250.10">
    <property type="match status" value="1"/>
</dbReference>
<evidence type="ECO:0000313" key="3">
    <source>
        <dbReference type="Proteomes" id="UP001178508"/>
    </source>
</evidence>